<dbReference type="SMART" id="SM00490">
    <property type="entry name" value="HELICc"/>
    <property type="match status" value="1"/>
</dbReference>
<evidence type="ECO:0000256" key="5">
    <source>
        <dbReference type="HAMAP-Rule" id="MF_00965"/>
    </source>
</evidence>
<dbReference type="PANTHER" id="PTHR47959">
    <property type="entry name" value="ATP-DEPENDENT RNA HELICASE RHLE-RELATED"/>
    <property type="match status" value="1"/>
</dbReference>
<dbReference type="SMART" id="SM00487">
    <property type="entry name" value="DEXDc"/>
    <property type="match status" value="1"/>
</dbReference>
<dbReference type="GO" id="GO:0000027">
    <property type="term" value="P:ribosomal large subunit assembly"/>
    <property type="evidence" value="ECO:0007669"/>
    <property type="project" value="UniProtKB-UniRule"/>
</dbReference>
<dbReference type="EC" id="3.6.4.13" evidence="5"/>
<sequence>MIKENINDYNLSSELLKAISLLNFKDFTKVQKQVIPAVLAQKDVVVKSKTGSGKTAAYGIPICQLVDWEENKPQALIITPTRELAIQVKEDIFNIGRFKRLKVSAIYGKSPFTDQKKELKQKTHVVVGTPGRIMDHIEKGTFDTSNIKYLVIDEADEMLNMGFVDQIESILSGLSKDRVTMLLSATMPKDIHSLCNRYMKDPIYIEIEDENKASDNILQEQYNVHEFDKIDLLRDLTIVENPDSCIIFCNTKVKVDSVFNDLIDLEYTCKKIHGGMEQSDRLRVMNDFKKGYFRYLVATDVAARGIDIDNITLVINYDIPEDKESYVHRIGRTGRIGKMGRAMTFVTNRDNRFLYDIEQYIGKEIPLKERPESEVVNNAKEEFINKMDTRPILKESKGAELSKEIMKLHINAGKKTKMRAMDIVGTLCSIEGMTKDDIGIINIIDISTFVEILNNKGELVFTALQDTPIKGRLRTVSKEILADRY</sequence>
<name>A0A1J0GCK1_9CLOT</name>
<dbReference type="PROSITE" id="PS51192">
    <property type="entry name" value="HELICASE_ATP_BIND_1"/>
    <property type="match status" value="1"/>
</dbReference>
<evidence type="ECO:0000256" key="1">
    <source>
        <dbReference type="ARBA" id="ARBA00022741"/>
    </source>
</evidence>
<organism evidence="8 9">
    <name type="scientific">Clostridium estertheticum subsp. estertheticum</name>
    <dbReference type="NCBI Taxonomy" id="1552"/>
    <lineage>
        <taxon>Bacteria</taxon>
        <taxon>Bacillati</taxon>
        <taxon>Bacillota</taxon>
        <taxon>Clostridia</taxon>
        <taxon>Eubacteriales</taxon>
        <taxon>Clostridiaceae</taxon>
        <taxon>Clostridium</taxon>
    </lineage>
</organism>
<protein>
    <recommendedName>
        <fullName evidence="5">ATP-dependent RNA helicase DbpA</fullName>
        <ecNumber evidence="5">3.6.4.13</ecNumber>
    </recommendedName>
</protein>
<comment type="similarity">
    <text evidence="5">Belongs to the DEAD box helicase family. DbpA subfamily.</text>
</comment>
<dbReference type="InterPro" id="IPR050079">
    <property type="entry name" value="DEAD_box_RNA_helicase"/>
</dbReference>
<feature type="region of interest" description="Involved in 23S rRNA binding" evidence="5">
    <location>
        <begin position="406"/>
        <end position="485"/>
    </location>
</feature>
<evidence type="ECO:0000313" key="9">
    <source>
        <dbReference type="Proteomes" id="UP000182569"/>
    </source>
</evidence>
<keyword evidence="5" id="KW-0963">Cytoplasm</keyword>
<feature type="domain" description="Helicase C-terminal" evidence="7">
    <location>
        <begin position="231"/>
        <end position="376"/>
    </location>
</feature>
<accession>A0A1J0GCK1</accession>
<keyword evidence="4 5" id="KW-0067">ATP-binding</keyword>
<dbReference type="Proteomes" id="UP000182569">
    <property type="component" value="Chromosome"/>
</dbReference>
<dbReference type="InterPro" id="IPR000629">
    <property type="entry name" value="RNA-helicase_DEAD-box_CS"/>
</dbReference>
<keyword evidence="5" id="KW-0690">Ribosome biogenesis</keyword>
<dbReference type="STRING" id="1552.A7L45_02700"/>
<evidence type="ECO:0000313" key="8">
    <source>
        <dbReference type="EMBL" id="APC39053.1"/>
    </source>
</evidence>
<comment type="subcellular location">
    <subcellularLocation>
        <location evidence="5">Cytoplasm</location>
    </subcellularLocation>
</comment>
<evidence type="ECO:0000259" key="7">
    <source>
        <dbReference type="PROSITE" id="PS51194"/>
    </source>
</evidence>
<dbReference type="GO" id="GO:0034458">
    <property type="term" value="F:3'-5' RNA helicase activity"/>
    <property type="evidence" value="ECO:0007669"/>
    <property type="project" value="UniProtKB-UniRule"/>
</dbReference>
<keyword evidence="5" id="KW-0694">RNA-binding</keyword>
<comment type="catalytic activity">
    <reaction evidence="5">
        <text>ATP + H2O = ADP + phosphate + H(+)</text>
        <dbReference type="Rhea" id="RHEA:13065"/>
        <dbReference type="ChEBI" id="CHEBI:15377"/>
        <dbReference type="ChEBI" id="CHEBI:15378"/>
        <dbReference type="ChEBI" id="CHEBI:30616"/>
        <dbReference type="ChEBI" id="CHEBI:43474"/>
        <dbReference type="ChEBI" id="CHEBI:456216"/>
        <dbReference type="EC" id="3.6.4.13"/>
    </reaction>
</comment>
<dbReference type="PROSITE" id="PS00039">
    <property type="entry name" value="DEAD_ATP_HELICASE"/>
    <property type="match status" value="1"/>
</dbReference>
<dbReference type="PANTHER" id="PTHR47959:SF1">
    <property type="entry name" value="ATP-DEPENDENT RNA HELICASE DBPA"/>
    <property type="match status" value="1"/>
</dbReference>
<dbReference type="PROSITE" id="PS51194">
    <property type="entry name" value="HELICASE_CTER"/>
    <property type="match status" value="1"/>
</dbReference>
<evidence type="ECO:0000256" key="2">
    <source>
        <dbReference type="ARBA" id="ARBA00022801"/>
    </source>
</evidence>
<reference evidence="9" key="1">
    <citation type="journal article" date="2016" name="Front. Microbiol.">
        <title>Complete Genome Sequence of Clostridium estertheticum DSM 8809, a Microbe Identified in Spoiled Vacuum Packed Beef.</title>
        <authorList>
            <person name="Yu Z."/>
            <person name="Gunn L."/>
            <person name="Brennan E."/>
            <person name="Reid R."/>
            <person name="Wall P.G."/>
            <person name="Gaora O.P."/>
            <person name="Hurley D."/>
            <person name="Bolton D."/>
            <person name="Fanning S."/>
        </authorList>
    </citation>
    <scope>NUCLEOTIDE SEQUENCE [LARGE SCALE GENOMIC DNA]</scope>
    <source>
        <strain evidence="9">DSM 8809</strain>
    </source>
</reference>
<dbReference type="GO" id="GO:0005829">
    <property type="term" value="C:cytosol"/>
    <property type="evidence" value="ECO:0007669"/>
    <property type="project" value="TreeGrafter"/>
</dbReference>
<keyword evidence="2 5" id="KW-0378">Hydrolase</keyword>
<dbReference type="InterPro" id="IPR028619">
    <property type="entry name" value="DEAD_helicase_DbpA"/>
</dbReference>
<dbReference type="AlphaFoldDB" id="A0A1J0GCK1"/>
<dbReference type="Pfam" id="PF03880">
    <property type="entry name" value="DbpA"/>
    <property type="match status" value="1"/>
</dbReference>
<keyword evidence="1 5" id="KW-0547">Nucleotide-binding</keyword>
<proteinExistence type="inferred from homology"/>
<dbReference type="Pfam" id="PF00271">
    <property type="entry name" value="Helicase_C"/>
    <property type="match status" value="1"/>
</dbReference>
<feature type="domain" description="Helicase ATP-binding" evidence="6">
    <location>
        <begin position="35"/>
        <end position="205"/>
    </location>
</feature>
<dbReference type="SUPFAM" id="SSF52540">
    <property type="entry name" value="P-loop containing nucleoside triphosphate hydrolases"/>
    <property type="match status" value="1"/>
</dbReference>
<dbReference type="OrthoDB" id="9805696at2"/>
<dbReference type="EMBL" id="CP015756">
    <property type="protein sequence ID" value="APC39053.1"/>
    <property type="molecule type" value="Genomic_DNA"/>
</dbReference>
<keyword evidence="9" id="KW-1185">Reference proteome</keyword>
<comment type="domain">
    <text evidence="5">Contains an N-terminal domain that binds non-specifically to RNA and a C-terminal domain that binds specifically and tightly to hairpin 92 of 23S rRNA.</text>
</comment>
<dbReference type="Gene3D" id="3.40.50.300">
    <property type="entry name" value="P-loop containing nucleotide triphosphate hydrolases"/>
    <property type="match status" value="2"/>
</dbReference>
<comment type="function">
    <text evidence="5">DEAD-box RNA helicase involved in the assembly of the 50S ribosomal subunit. Has an RNA-dependent ATPase activity, which is specific for 23S rRNA, and a 3' to 5' RNA helicase activity that uses the energy of ATP hydrolysis to destabilize and unwind short rRNA duplexes.</text>
</comment>
<dbReference type="CDD" id="cd00268">
    <property type="entry name" value="DEADc"/>
    <property type="match status" value="1"/>
</dbReference>
<dbReference type="InterPro" id="IPR011545">
    <property type="entry name" value="DEAD/DEAH_box_helicase_dom"/>
</dbReference>
<gene>
    <name evidence="5" type="primary">dbpA</name>
    <name evidence="8" type="ORF">A7L45_02700</name>
</gene>
<dbReference type="CDD" id="cd18787">
    <property type="entry name" value="SF2_C_DEAD"/>
    <property type="match status" value="1"/>
</dbReference>
<dbReference type="RefSeq" id="WP_071611350.1">
    <property type="nucleotide sequence ID" value="NZ_CP015756.1"/>
</dbReference>
<dbReference type="GO" id="GO:0016887">
    <property type="term" value="F:ATP hydrolysis activity"/>
    <property type="evidence" value="ECO:0007669"/>
    <property type="project" value="RHEA"/>
</dbReference>
<dbReference type="InterPro" id="IPR027417">
    <property type="entry name" value="P-loop_NTPase"/>
</dbReference>
<dbReference type="HAMAP" id="MF_00965">
    <property type="entry name" value="DEAD_helicase_DbpA"/>
    <property type="match status" value="1"/>
</dbReference>
<dbReference type="KEGG" id="ceu:A7L45_02700"/>
<keyword evidence="3 5" id="KW-0347">Helicase</keyword>
<dbReference type="InterPro" id="IPR014001">
    <property type="entry name" value="Helicase_ATP-bd"/>
</dbReference>
<dbReference type="GO" id="GO:0005524">
    <property type="term" value="F:ATP binding"/>
    <property type="evidence" value="ECO:0007669"/>
    <property type="project" value="UniProtKB-UniRule"/>
</dbReference>
<dbReference type="InterPro" id="IPR012677">
    <property type="entry name" value="Nucleotide-bd_a/b_plait_sf"/>
</dbReference>
<dbReference type="Gene3D" id="3.30.70.330">
    <property type="match status" value="1"/>
</dbReference>
<dbReference type="Pfam" id="PF00270">
    <property type="entry name" value="DEAD"/>
    <property type="match status" value="1"/>
</dbReference>
<evidence type="ECO:0000259" key="6">
    <source>
        <dbReference type="PROSITE" id="PS51192"/>
    </source>
</evidence>
<evidence type="ECO:0000256" key="3">
    <source>
        <dbReference type="ARBA" id="ARBA00022806"/>
    </source>
</evidence>
<dbReference type="GO" id="GO:0003723">
    <property type="term" value="F:RNA binding"/>
    <property type="evidence" value="ECO:0007669"/>
    <property type="project" value="UniProtKB-UniRule"/>
</dbReference>
<evidence type="ECO:0000256" key="4">
    <source>
        <dbReference type="ARBA" id="ARBA00022840"/>
    </source>
</evidence>
<dbReference type="InterPro" id="IPR001650">
    <property type="entry name" value="Helicase_C-like"/>
</dbReference>
<dbReference type="InterPro" id="IPR005580">
    <property type="entry name" value="DbpA/CsdA_RNA-bd_dom"/>
</dbReference>
<dbReference type="InterPro" id="IPR044742">
    <property type="entry name" value="DEAD/DEAH_RhlB"/>
</dbReference>